<dbReference type="Pfam" id="PF13732">
    <property type="entry name" value="DrrA1-3_C"/>
    <property type="match status" value="1"/>
</dbReference>
<evidence type="ECO:0000256" key="5">
    <source>
        <dbReference type="ARBA" id="ARBA00049985"/>
    </source>
</evidence>
<dbReference type="NCBIfam" id="TIGR01188">
    <property type="entry name" value="drrA"/>
    <property type="match status" value="1"/>
</dbReference>
<dbReference type="InterPro" id="IPR017871">
    <property type="entry name" value="ABC_transporter-like_CS"/>
</dbReference>
<reference evidence="7 8" key="1">
    <citation type="submission" date="2022-03" db="EMBL/GenBank/DDBJ databases">
        <authorList>
            <person name="Koch H."/>
        </authorList>
    </citation>
    <scope>NUCLEOTIDE SEQUENCE [LARGE SCALE GENOMIC DNA]</scope>
    <source>
        <strain evidence="7 8">G1</strain>
    </source>
</reference>
<dbReference type="PANTHER" id="PTHR43582:SF5">
    <property type="entry name" value="ABC TRANSPORTER"/>
    <property type="match status" value="1"/>
</dbReference>
<accession>A0ABN8HEP4</accession>
<dbReference type="SMART" id="SM00382">
    <property type="entry name" value="AAA"/>
    <property type="match status" value="1"/>
</dbReference>
<dbReference type="InterPro" id="IPR003439">
    <property type="entry name" value="ABC_transporter-like_ATP-bd"/>
</dbReference>
<evidence type="ECO:0000256" key="3">
    <source>
        <dbReference type="ARBA" id="ARBA00022741"/>
    </source>
</evidence>
<evidence type="ECO:0000256" key="4">
    <source>
        <dbReference type="ARBA" id="ARBA00022840"/>
    </source>
</evidence>
<dbReference type="InterPro" id="IPR005894">
    <property type="entry name" value="DrrA"/>
</dbReference>
<comment type="similarity">
    <text evidence="5">Belongs to the ABC transporter superfamily. Drug exporter-1 (DrugE1) (TC 3.A.1.105) family.</text>
</comment>
<dbReference type="PROSITE" id="PS50893">
    <property type="entry name" value="ABC_TRANSPORTER_2"/>
    <property type="match status" value="1"/>
</dbReference>
<dbReference type="Proteomes" id="UP001295463">
    <property type="component" value="Chromosome"/>
</dbReference>
<gene>
    <name evidence="7" type="primary">nodI</name>
    <name evidence="7" type="ORF">GEAMG1_1512</name>
</gene>
<dbReference type="InterPro" id="IPR003593">
    <property type="entry name" value="AAA+_ATPase"/>
</dbReference>
<feature type="domain" description="ABC transporter" evidence="6">
    <location>
        <begin position="18"/>
        <end position="247"/>
    </location>
</feature>
<dbReference type="SUPFAM" id="SSF52540">
    <property type="entry name" value="P-loop containing nucleoside triphosphate hydrolases"/>
    <property type="match status" value="1"/>
</dbReference>
<comment type="subcellular location">
    <subcellularLocation>
        <location evidence="1">Cell membrane</location>
        <topology evidence="1">Peripheral membrane protein</topology>
        <orientation evidence="1">Cytoplasmic side</orientation>
    </subcellularLocation>
</comment>
<name>A0ABN8HEP4_9BACT</name>
<dbReference type="Pfam" id="PF00005">
    <property type="entry name" value="ABC_tran"/>
    <property type="match status" value="1"/>
</dbReference>
<evidence type="ECO:0000256" key="1">
    <source>
        <dbReference type="ARBA" id="ARBA00004413"/>
    </source>
</evidence>
<proteinExistence type="inferred from homology"/>
<evidence type="ECO:0000256" key="2">
    <source>
        <dbReference type="ARBA" id="ARBA00022448"/>
    </source>
</evidence>
<keyword evidence="8" id="KW-1185">Reference proteome</keyword>
<evidence type="ECO:0000259" key="6">
    <source>
        <dbReference type="PROSITE" id="PS50893"/>
    </source>
</evidence>
<dbReference type="PANTHER" id="PTHR43582">
    <property type="entry name" value="LINEARMYCIN RESISTANCE ATP-BINDING PROTEIN LNRL"/>
    <property type="match status" value="1"/>
</dbReference>
<dbReference type="EMBL" id="OW150024">
    <property type="protein sequence ID" value="CAH2031342.1"/>
    <property type="molecule type" value="Genomic_DNA"/>
</dbReference>
<organism evidence="7 8">
    <name type="scientific">Trichlorobacter ammonificans</name>
    <dbReference type="NCBI Taxonomy" id="2916410"/>
    <lineage>
        <taxon>Bacteria</taxon>
        <taxon>Pseudomonadati</taxon>
        <taxon>Thermodesulfobacteriota</taxon>
        <taxon>Desulfuromonadia</taxon>
        <taxon>Geobacterales</taxon>
        <taxon>Geobacteraceae</taxon>
        <taxon>Trichlorobacter</taxon>
    </lineage>
</organism>
<dbReference type="PROSITE" id="PS00211">
    <property type="entry name" value="ABC_TRANSPORTER_1"/>
    <property type="match status" value="1"/>
</dbReference>
<keyword evidence="2" id="KW-0813">Transport</keyword>
<keyword evidence="4 7" id="KW-0067">ATP-binding</keyword>
<keyword evidence="3" id="KW-0547">Nucleotide-binding</keyword>
<evidence type="ECO:0000313" key="7">
    <source>
        <dbReference type="EMBL" id="CAH2031342.1"/>
    </source>
</evidence>
<sequence length="323" mass="35685">MSSLQATLMATPYSGPALAVRNVSKCYGDVRALDSFALEVNRGEIFALLGPNGAGKTTLIRIMTTLMRPDSGEVLVNGLPIGRCGREIRRQIGVVPQENSLDRYLTARENLELHARLHALEPKRARKRIDEVLELFGLAARQHDFPDTFSGGMQRRLVVARALVHDPAVLFLDEPTTGLDPQSRRAVWEYIRSLAGDMTIFLTTHYLEEAEQLCERIAIMDHGRLIALGSSTELKARLSGGATYEIECVHAQGAQRCADILRTLPCLEELSLSGNLLTVRLGQWECLAEVVSALGGTPVRRISLRERTLEEVFISLTGAEVRD</sequence>
<evidence type="ECO:0000313" key="8">
    <source>
        <dbReference type="Proteomes" id="UP001295463"/>
    </source>
</evidence>
<dbReference type="InterPro" id="IPR025302">
    <property type="entry name" value="DrrA1/2-like_C"/>
</dbReference>
<protein>
    <submittedName>
        <fullName evidence="7">Nod factor export ATP-binding protein I</fullName>
    </submittedName>
</protein>
<dbReference type="GO" id="GO:0005524">
    <property type="term" value="F:ATP binding"/>
    <property type="evidence" value="ECO:0007669"/>
    <property type="project" value="UniProtKB-KW"/>
</dbReference>
<dbReference type="Gene3D" id="3.40.50.300">
    <property type="entry name" value="P-loop containing nucleotide triphosphate hydrolases"/>
    <property type="match status" value="1"/>
</dbReference>
<dbReference type="InterPro" id="IPR027417">
    <property type="entry name" value="P-loop_NTPase"/>
</dbReference>